<evidence type="ECO:0000259" key="2">
    <source>
        <dbReference type="PROSITE" id="PS51671"/>
    </source>
</evidence>
<dbReference type="RefSeq" id="WP_154426623.1">
    <property type="nucleotide sequence ID" value="NZ_JAQYGB010000027.1"/>
</dbReference>
<protein>
    <recommendedName>
        <fullName evidence="1">UPF0237 protein FYJ80_10230</fullName>
    </recommendedName>
</protein>
<dbReference type="PANTHER" id="PTHR34875">
    <property type="entry name" value="UPF0237 PROTEIN MJ1558"/>
    <property type="match status" value="1"/>
</dbReference>
<dbReference type="InterPro" id="IPR022986">
    <property type="entry name" value="UPF0237_ACT"/>
</dbReference>
<keyword evidence="4" id="KW-1185">Reference proteome</keyword>
<comment type="caution">
    <text evidence="3">The sequence shown here is derived from an EMBL/GenBank/DDBJ whole genome shotgun (WGS) entry which is preliminary data.</text>
</comment>
<evidence type="ECO:0000256" key="1">
    <source>
        <dbReference type="HAMAP-Rule" id="MF_01054"/>
    </source>
</evidence>
<evidence type="ECO:0000313" key="4">
    <source>
        <dbReference type="Proteomes" id="UP000460549"/>
    </source>
</evidence>
<organism evidence="3 4">
    <name type="scientific">Bullifex porci</name>
    <dbReference type="NCBI Taxonomy" id="2606638"/>
    <lineage>
        <taxon>Bacteria</taxon>
        <taxon>Pseudomonadati</taxon>
        <taxon>Spirochaetota</taxon>
        <taxon>Spirochaetia</taxon>
        <taxon>Spirochaetales</taxon>
        <taxon>Spirochaetaceae</taxon>
        <taxon>Bullifex</taxon>
    </lineage>
</organism>
<dbReference type="InterPro" id="IPR045865">
    <property type="entry name" value="ACT-like_dom_sf"/>
</dbReference>
<dbReference type="AlphaFoldDB" id="A0A7X2PE13"/>
<dbReference type="NCBIfam" id="NF001220">
    <property type="entry name" value="PRK00194.1"/>
    <property type="match status" value="1"/>
</dbReference>
<dbReference type="Pfam" id="PF13740">
    <property type="entry name" value="ACT_6"/>
    <property type="match status" value="1"/>
</dbReference>
<dbReference type="InterPro" id="IPR002912">
    <property type="entry name" value="ACT_dom"/>
</dbReference>
<dbReference type="PANTHER" id="PTHR34875:SF6">
    <property type="entry name" value="UPF0237 PROTEIN MJ1558"/>
    <property type="match status" value="1"/>
</dbReference>
<dbReference type="Proteomes" id="UP000460549">
    <property type="component" value="Unassembled WGS sequence"/>
</dbReference>
<accession>A0A7X2PE13</accession>
<dbReference type="EMBL" id="VUNN01000027">
    <property type="protein sequence ID" value="MSU07138.1"/>
    <property type="molecule type" value="Genomic_DNA"/>
</dbReference>
<evidence type="ECO:0000313" key="3">
    <source>
        <dbReference type="EMBL" id="MSU07138.1"/>
    </source>
</evidence>
<dbReference type="SUPFAM" id="SSF55021">
    <property type="entry name" value="ACT-like"/>
    <property type="match status" value="1"/>
</dbReference>
<proteinExistence type="inferred from homology"/>
<name>A0A7X2PE13_9SPIO</name>
<comment type="similarity">
    <text evidence="1">Belongs to the UPF0237 family.</text>
</comment>
<dbReference type="HAMAP" id="MF_01054">
    <property type="entry name" value="UPF0237"/>
    <property type="match status" value="1"/>
</dbReference>
<sequence length="90" mass="10149">MKKSIITVVGKDCVGIIAKICTYLAENDVNILDISQTIVDGYFNMMMIADTNGSKKEFLTISSELEELGEKIGCIVKLQREDIFNRMQRI</sequence>
<gene>
    <name evidence="3" type="ORF">FYJ80_10230</name>
</gene>
<feature type="domain" description="ACT" evidence="2">
    <location>
        <begin position="5"/>
        <end position="83"/>
    </location>
</feature>
<dbReference type="PROSITE" id="PS51671">
    <property type="entry name" value="ACT"/>
    <property type="match status" value="1"/>
</dbReference>
<dbReference type="CDD" id="cd04872">
    <property type="entry name" value="ACT_1ZPV"/>
    <property type="match status" value="1"/>
</dbReference>
<reference evidence="3 4" key="1">
    <citation type="submission" date="2019-08" db="EMBL/GenBank/DDBJ databases">
        <title>In-depth cultivation of the pig gut microbiome towards novel bacterial diversity and tailored functional studies.</title>
        <authorList>
            <person name="Wylensek D."/>
            <person name="Hitch T.C.A."/>
            <person name="Clavel T."/>
        </authorList>
    </citation>
    <scope>NUCLEOTIDE SEQUENCE [LARGE SCALE GENOMIC DNA]</scope>
    <source>
        <strain evidence="3 4">NM-380-WT-3C1</strain>
    </source>
</reference>
<dbReference type="Gene3D" id="3.30.70.260">
    <property type="match status" value="1"/>
</dbReference>
<dbReference type="InterPro" id="IPR050990">
    <property type="entry name" value="UPF0237/GcvR_regulator"/>
</dbReference>